<dbReference type="AlphaFoldDB" id="A0AAF5DIB6"/>
<protein>
    <submittedName>
        <fullName evidence="2">Uncharacterized protein</fullName>
    </submittedName>
</protein>
<reference evidence="2" key="1">
    <citation type="submission" date="2024-02" db="UniProtKB">
        <authorList>
            <consortium name="WormBaseParasite"/>
        </authorList>
    </citation>
    <scope>IDENTIFICATION</scope>
</reference>
<evidence type="ECO:0000313" key="1">
    <source>
        <dbReference type="Proteomes" id="UP000035681"/>
    </source>
</evidence>
<evidence type="ECO:0000313" key="2">
    <source>
        <dbReference type="WBParaSite" id="TCONS_00012819.p1"/>
    </source>
</evidence>
<organism evidence="1 2">
    <name type="scientific">Strongyloides stercoralis</name>
    <name type="common">Threadworm</name>
    <dbReference type="NCBI Taxonomy" id="6248"/>
    <lineage>
        <taxon>Eukaryota</taxon>
        <taxon>Metazoa</taxon>
        <taxon>Ecdysozoa</taxon>
        <taxon>Nematoda</taxon>
        <taxon>Chromadorea</taxon>
        <taxon>Rhabditida</taxon>
        <taxon>Tylenchina</taxon>
        <taxon>Panagrolaimomorpha</taxon>
        <taxon>Strongyloidoidea</taxon>
        <taxon>Strongyloididae</taxon>
        <taxon>Strongyloides</taxon>
    </lineage>
</organism>
<dbReference type="Proteomes" id="UP000035681">
    <property type="component" value="Unplaced"/>
</dbReference>
<dbReference type="Pfam" id="PF08284">
    <property type="entry name" value="RVP_2"/>
    <property type="match status" value="1"/>
</dbReference>
<sequence length="208" mass="24137">MSDRVNKFLNCDYSINDDETGKITPECIDMMNGDSESVSEQRIHNNRIFLTKCKVNNLDIKRAINTFADCTIISPKLRGQFKLQTSNKEQKVITTDTRVSQEQLIDPIDITLKDNTYSLYNVLISKNNFTGFDILFETNVIKKLNAVMDCKTRELIFVNEKNAKNHAISYLNAKDCFTEKEMDITPEKVVCQKQFFLDRDPKKTQKIW</sequence>
<name>A0AAF5DIB6_STRER</name>
<dbReference type="Gene3D" id="2.40.70.10">
    <property type="entry name" value="Acid Proteases"/>
    <property type="match status" value="1"/>
</dbReference>
<dbReference type="InterPro" id="IPR021109">
    <property type="entry name" value="Peptidase_aspartic_dom_sf"/>
</dbReference>
<keyword evidence="1" id="KW-1185">Reference proteome</keyword>
<accession>A0AAF5DIB6</accession>
<dbReference type="WBParaSite" id="TCONS_00012819.p1">
    <property type="protein sequence ID" value="TCONS_00012819.p1"/>
    <property type="gene ID" value="XLOC_008532"/>
</dbReference>
<proteinExistence type="predicted"/>